<protein>
    <submittedName>
        <fullName evidence="1">Uncharacterized protein</fullName>
    </submittedName>
</protein>
<dbReference type="Proteomes" id="UP001157006">
    <property type="component" value="Chromosome 3"/>
</dbReference>
<name>A0AAV1A499_VICFA</name>
<dbReference type="EMBL" id="OX451738">
    <property type="protein sequence ID" value="CAI8605459.1"/>
    <property type="molecule type" value="Genomic_DNA"/>
</dbReference>
<gene>
    <name evidence="1" type="ORF">VFH_III184400</name>
</gene>
<reference evidence="1 2" key="1">
    <citation type="submission" date="2023-01" db="EMBL/GenBank/DDBJ databases">
        <authorList>
            <person name="Kreplak J."/>
        </authorList>
    </citation>
    <scope>NUCLEOTIDE SEQUENCE [LARGE SCALE GENOMIC DNA]</scope>
</reference>
<evidence type="ECO:0000313" key="2">
    <source>
        <dbReference type="Proteomes" id="UP001157006"/>
    </source>
</evidence>
<dbReference type="AlphaFoldDB" id="A0AAV1A499"/>
<evidence type="ECO:0000313" key="1">
    <source>
        <dbReference type="EMBL" id="CAI8605459.1"/>
    </source>
</evidence>
<keyword evidence="2" id="KW-1185">Reference proteome</keyword>
<sequence>MTRPTPMVDALRSRISHALSRCGHIDRPPYAANSVQIYCHHQTPEQSPKVGHSQYLQQHQIKSFLVESDLNFLHHGHNRHQRIKVPAGNMDIIYQH</sequence>
<accession>A0AAV1A499</accession>
<proteinExistence type="predicted"/>
<organism evidence="1 2">
    <name type="scientific">Vicia faba</name>
    <name type="common">Broad bean</name>
    <name type="synonym">Faba vulgaris</name>
    <dbReference type="NCBI Taxonomy" id="3906"/>
    <lineage>
        <taxon>Eukaryota</taxon>
        <taxon>Viridiplantae</taxon>
        <taxon>Streptophyta</taxon>
        <taxon>Embryophyta</taxon>
        <taxon>Tracheophyta</taxon>
        <taxon>Spermatophyta</taxon>
        <taxon>Magnoliopsida</taxon>
        <taxon>eudicotyledons</taxon>
        <taxon>Gunneridae</taxon>
        <taxon>Pentapetalae</taxon>
        <taxon>rosids</taxon>
        <taxon>fabids</taxon>
        <taxon>Fabales</taxon>
        <taxon>Fabaceae</taxon>
        <taxon>Papilionoideae</taxon>
        <taxon>50 kb inversion clade</taxon>
        <taxon>NPAAA clade</taxon>
        <taxon>Hologalegina</taxon>
        <taxon>IRL clade</taxon>
        <taxon>Fabeae</taxon>
        <taxon>Vicia</taxon>
    </lineage>
</organism>